<reference evidence="1 2" key="1">
    <citation type="submission" date="2010-12" db="EMBL/GenBank/DDBJ databases">
        <authorList>
            <person name="Muzny D."/>
            <person name="Qin X."/>
            <person name="Deng J."/>
            <person name="Jiang H."/>
            <person name="Liu Y."/>
            <person name="Qu J."/>
            <person name="Song X.-Z."/>
            <person name="Zhang L."/>
            <person name="Thornton R."/>
            <person name="Coyle M."/>
            <person name="Francisco L."/>
            <person name="Jackson L."/>
            <person name="Javaid M."/>
            <person name="Korchina V."/>
            <person name="Kovar C."/>
            <person name="Mata R."/>
            <person name="Mathew T."/>
            <person name="Ngo R."/>
            <person name="Nguyen L."/>
            <person name="Nguyen N."/>
            <person name="Okwuonu G."/>
            <person name="Ongeri F."/>
            <person name="Pham C."/>
            <person name="Simmons D."/>
            <person name="Wilczek-Boney K."/>
            <person name="Hale W."/>
            <person name="Jakkamsetti A."/>
            <person name="Pham P."/>
            <person name="Ruth R."/>
            <person name="San Lucas F."/>
            <person name="Warren J."/>
            <person name="Zhang J."/>
            <person name="Zhao Z."/>
            <person name="Zhou C."/>
            <person name="Zhu D."/>
            <person name="Lee S."/>
            <person name="Bess C."/>
            <person name="Blankenburg K."/>
            <person name="Forbes L."/>
            <person name="Fu Q."/>
            <person name="Gubbala S."/>
            <person name="Hirani K."/>
            <person name="Jayaseelan J.C."/>
            <person name="Lara F."/>
            <person name="Munidasa M."/>
            <person name="Palculict T."/>
            <person name="Patil S."/>
            <person name="Pu L.-L."/>
            <person name="Saada N."/>
            <person name="Tang L."/>
            <person name="Weissenberger G."/>
            <person name="Zhu Y."/>
            <person name="Hemphill L."/>
            <person name="Shang Y."/>
            <person name="Youmans B."/>
            <person name="Ayvaz T."/>
            <person name="Ross M."/>
            <person name="Santibanez J."/>
            <person name="Aqrawi P."/>
            <person name="Gross S."/>
            <person name="Joshi V."/>
            <person name="Fowler G."/>
            <person name="Nazareth L."/>
            <person name="Reid J."/>
            <person name="Worley K."/>
            <person name="Petrosino J."/>
            <person name="Highlander S."/>
            <person name="Gibbs R."/>
        </authorList>
    </citation>
    <scope>NUCLEOTIDE SEQUENCE [LARGE SCALE GENOMIC DNA]</scope>
    <source>
        <strain evidence="1 2">DSM 3986</strain>
    </source>
</reference>
<dbReference type="eggNOG" id="ENOG5030H3H">
    <property type="taxonomic scope" value="Bacteria"/>
</dbReference>
<organism evidence="1 2">
    <name type="scientific">Lachnoanaerobaculum saburreum DSM 3986</name>
    <dbReference type="NCBI Taxonomy" id="887325"/>
    <lineage>
        <taxon>Bacteria</taxon>
        <taxon>Bacillati</taxon>
        <taxon>Bacillota</taxon>
        <taxon>Clostridia</taxon>
        <taxon>Lachnospirales</taxon>
        <taxon>Lachnospiraceae</taxon>
        <taxon>Lachnoanaerobaculum</taxon>
    </lineage>
</organism>
<sequence>MSKKTLIKLIENWIRQMDVRGLKFIYAFAINYSGRETKENLE</sequence>
<gene>
    <name evidence="1" type="ORF">HMPREF0381_1078</name>
</gene>
<evidence type="ECO:0000313" key="1">
    <source>
        <dbReference type="EMBL" id="EFU77079.1"/>
    </source>
</evidence>
<dbReference type="EMBL" id="AEPW01000045">
    <property type="protein sequence ID" value="EFU77079.1"/>
    <property type="molecule type" value="Genomic_DNA"/>
</dbReference>
<dbReference type="HOGENOM" id="CLU_3253392_0_0_9"/>
<name>E6LM93_9FIRM</name>
<protein>
    <submittedName>
        <fullName evidence="1">Uncharacterized protein</fullName>
    </submittedName>
</protein>
<evidence type="ECO:0000313" key="2">
    <source>
        <dbReference type="Proteomes" id="UP000003434"/>
    </source>
</evidence>
<dbReference type="Proteomes" id="UP000003434">
    <property type="component" value="Unassembled WGS sequence"/>
</dbReference>
<proteinExistence type="predicted"/>
<accession>E6LM93</accession>
<dbReference type="AlphaFoldDB" id="E6LM93"/>
<comment type="caution">
    <text evidence="1">The sequence shown here is derived from an EMBL/GenBank/DDBJ whole genome shotgun (WGS) entry which is preliminary data.</text>
</comment>